<dbReference type="EMBL" id="GG704915">
    <property type="protein sequence ID" value="KJF61397.1"/>
    <property type="molecule type" value="Genomic_DNA"/>
</dbReference>
<reference evidence="2" key="2">
    <citation type="journal article" date="2010" name="Genome Res.">
        <title>Population genomic sequencing of Coccidioides fungi reveals recent hybridization and transposon control.</title>
        <authorList>
            <person name="Neafsey D.E."/>
            <person name="Barker B.M."/>
            <person name="Sharpton T.J."/>
            <person name="Stajich J.E."/>
            <person name="Park D.J."/>
            <person name="Whiston E."/>
            <person name="Hung C.-Y."/>
            <person name="McMahan C."/>
            <person name="White J."/>
            <person name="Sykes S."/>
            <person name="Heiman D."/>
            <person name="Young S."/>
            <person name="Zeng Q."/>
            <person name="Abouelleil A."/>
            <person name="Aftuck L."/>
            <person name="Bessette D."/>
            <person name="Brown A."/>
            <person name="FitzGerald M."/>
            <person name="Lui A."/>
            <person name="Macdonald J.P."/>
            <person name="Priest M."/>
            <person name="Orbach M.J."/>
            <person name="Galgiani J.N."/>
            <person name="Kirkland T.N."/>
            <person name="Cole G.T."/>
            <person name="Birren B.W."/>
            <person name="Henn M.R."/>
            <person name="Taylor J.W."/>
            <person name="Rounsley S.D."/>
        </authorList>
    </citation>
    <scope>GENOME REANNOTATION</scope>
    <source>
        <strain evidence="2">RS</strain>
    </source>
</reference>
<keyword evidence="2" id="KW-1185">Reference proteome</keyword>
<name>A0A0D8JVR1_COCIM</name>
<dbReference type="GeneID" id="24165249"/>
<gene>
    <name evidence="1" type="ORF">CIMG_13622</name>
</gene>
<organism evidence="1 2">
    <name type="scientific">Coccidioides immitis (strain RS)</name>
    <name type="common">Valley fever fungus</name>
    <dbReference type="NCBI Taxonomy" id="246410"/>
    <lineage>
        <taxon>Eukaryota</taxon>
        <taxon>Fungi</taxon>
        <taxon>Dikarya</taxon>
        <taxon>Ascomycota</taxon>
        <taxon>Pezizomycotina</taxon>
        <taxon>Eurotiomycetes</taxon>
        <taxon>Eurotiomycetidae</taxon>
        <taxon>Onygenales</taxon>
        <taxon>Onygenaceae</taxon>
        <taxon>Coccidioides</taxon>
    </lineage>
</organism>
<dbReference type="InParanoid" id="A0A0D8JVR1"/>
<dbReference type="Proteomes" id="UP000001261">
    <property type="component" value="Unassembled WGS sequence"/>
</dbReference>
<reference evidence="2" key="1">
    <citation type="journal article" date="2009" name="Genome Res.">
        <title>Comparative genomic analyses of the human fungal pathogens Coccidioides and their relatives.</title>
        <authorList>
            <person name="Sharpton T.J."/>
            <person name="Stajich J.E."/>
            <person name="Rounsley S.D."/>
            <person name="Gardner M.J."/>
            <person name="Wortman J.R."/>
            <person name="Jordar V.S."/>
            <person name="Maiti R."/>
            <person name="Kodira C.D."/>
            <person name="Neafsey D.E."/>
            <person name="Zeng Q."/>
            <person name="Hung C.-Y."/>
            <person name="McMahan C."/>
            <person name="Muszewska A."/>
            <person name="Grynberg M."/>
            <person name="Mandel M.A."/>
            <person name="Kellner E.M."/>
            <person name="Barker B.M."/>
            <person name="Galgiani J.N."/>
            <person name="Orbach M.J."/>
            <person name="Kirkland T.N."/>
            <person name="Cole G.T."/>
            <person name="Henn M.R."/>
            <person name="Birren B.W."/>
            <person name="Taylor J.W."/>
        </authorList>
    </citation>
    <scope>NUCLEOTIDE SEQUENCE [LARGE SCALE GENOMIC DNA]</scope>
    <source>
        <strain evidence="2">RS</strain>
    </source>
</reference>
<evidence type="ECO:0000313" key="1">
    <source>
        <dbReference type="EMBL" id="KJF61397.1"/>
    </source>
</evidence>
<evidence type="ECO:0000313" key="2">
    <source>
        <dbReference type="Proteomes" id="UP000001261"/>
    </source>
</evidence>
<dbReference type="RefSeq" id="XP_004444921.1">
    <property type="nucleotide sequence ID" value="XM_004444864.1"/>
</dbReference>
<dbReference type="VEuPathDB" id="FungiDB:CIMG_13622"/>
<accession>A0A0D8JVR1</accession>
<dbReference type="AlphaFoldDB" id="A0A0D8JVR1"/>
<protein>
    <submittedName>
        <fullName evidence="1">Uncharacterized protein</fullName>
    </submittedName>
</protein>
<dbReference type="KEGG" id="cim:CIMG_13622"/>
<sequence>MAELHITGVSTDVVKGTCIRMRALKDNCLHLFSYIETSVSKTIPCNICFHSQPITRRYKRSVETGNKARHWVELYLHPRIPPDKPPLLCTYRLCSWSPWLNADK</sequence>
<proteinExistence type="predicted"/>